<organism evidence="2 3">
    <name type="scientific">Phialemonium atrogriseum</name>
    <dbReference type="NCBI Taxonomy" id="1093897"/>
    <lineage>
        <taxon>Eukaryota</taxon>
        <taxon>Fungi</taxon>
        <taxon>Dikarya</taxon>
        <taxon>Ascomycota</taxon>
        <taxon>Pezizomycotina</taxon>
        <taxon>Sordariomycetes</taxon>
        <taxon>Sordariomycetidae</taxon>
        <taxon>Cephalothecales</taxon>
        <taxon>Cephalothecaceae</taxon>
        <taxon>Phialemonium</taxon>
    </lineage>
</organism>
<gene>
    <name evidence="2" type="ORF">QBC33DRAFT_194423</name>
</gene>
<feature type="region of interest" description="Disordered" evidence="1">
    <location>
        <begin position="170"/>
        <end position="314"/>
    </location>
</feature>
<proteinExistence type="predicted"/>
<dbReference type="RefSeq" id="XP_060280908.1">
    <property type="nucleotide sequence ID" value="XM_060422538.1"/>
</dbReference>
<dbReference type="Proteomes" id="UP001244011">
    <property type="component" value="Unassembled WGS sequence"/>
</dbReference>
<accession>A0AAJ0BUS5</accession>
<dbReference type="EMBL" id="MU839019">
    <property type="protein sequence ID" value="KAK1764695.1"/>
    <property type="molecule type" value="Genomic_DNA"/>
</dbReference>
<evidence type="ECO:0000313" key="2">
    <source>
        <dbReference type="EMBL" id="KAK1764695.1"/>
    </source>
</evidence>
<feature type="compositionally biased region" description="Low complexity" evidence="1">
    <location>
        <begin position="114"/>
        <end position="134"/>
    </location>
</feature>
<keyword evidence="3" id="KW-1185">Reference proteome</keyword>
<dbReference type="AlphaFoldDB" id="A0AAJ0BUS5"/>
<name>A0AAJ0BUS5_9PEZI</name>
<dbReference type="PANTHER" id="PTHR42053:SF1">
    <property type="match status" value="1"/>
</dbReference>
<evidence type="ECO:0000313" key="3">
    <source>
        <dbReference type="Proteomes" id="UP001244011"/>
    </source>
</evidence>
<comment type="caution">
    <text evidence="2">The sequence shown here is derived from an EMBL/GenBank/DDBJ whole genome shotgun (WGS) entry which is preliminary data.</text>
</comment>
<protein>
    <submittedName>
        <fullName evidence="2">Uncharacterized protein</fullName>
    </submittedName>
</protein>
<dbReference type="PANTHER" id="PTHR42053">
    <property type="match status" value="1"/>
</dbReference>
<evidence type="ECO:0000256" key="1">
    <source>
        <dbReference type="SAM" id="MobiDB-lite"/>
    </source>
</evidence>
<feature type="region of interest" description="Disordered" evidence="1">
    <location>
        <begin position="105"/>
        <end position="152"/>
    </location>
</feature>
<dbReference type="GeneID" id="85305725"/>
<feature type="compositionally biased region" description="Basic and acidic residues" evidence="1">
    <location>
        <begin position="270"/>
        <end position="285"/>
    </location>
</feature>
<reference evidence="2" key="1">
    <citation type="submission" date="2023-06" db="EMBL/GenBank/DDBJ databases">
        <title>Genome-scale phylogeny and comparative genomics of the fungal order Sordariales.</title>
        <authorList>
            <consortium name="Lawrence Berkeley National Laboratory"/>
            <person name="Hensen N."/>
            <person name="Bonometti L."/>
            <person name="Westerberg I."/>
            <person name="Brannstrom I.O."/>
            <person name="Guillou S."/>
            <person name="Cros-Aarteil S."/>
            <person name="Calhoun S."/>
            <person name="Haridas S."/>
            <person name="Kuo A."/>
            <person name="Mondo S."/>
            <person name="Pangilinan J."/>
            <person name="Riley R."/>
            <person name="Labutti K."/>
            <person name="Andreopoulos B."/>
            <person name="Lipzen A."/>
            <person name="Chen C."/>
            <person name="Yanf M."/>
            <person name="Daum C."/>
            <person name="Ng V."/>
            <person name="Clum A."/>
            <person name="Steindorff A."/>
            <person name="Ohm R."/>
            <person name="Martin F."/>
            <person name="Silar P."/>
            <person name="Natvig D."/>
            <person name="Lalanne C."/>
            <person name="Gautier V."/>
            <person name="Ament-Velasquez S.L."/>
            <person name="Kruys A."/>
            <person name="Hutchinson M.I."/>
            <person name="Powell A.J."/>
            <person name="Barry K."/>
            <person name="Miller A.N."/>
            <person name="Grigoriev I.V."/>
            <person name="Debuchy R."/>
            <person name="Gladieux P."/>
            <person name="Thoren M.H."/>
            <person name="Johannesson H."/>
        </authorList>
    </citation>
    <scope>NUCLEOTIDE SEQUENCE</scope>
    <source>
        <strain evidence="2">8032-3</strain>
    </source>
</reference>
<sequence>MPLVKPTLALSTPVSANFPRDASRNGPYEIPSAVSVQTPLSARSMLRDPLPSAGLPSAGLASAGYAFSPTGPLSARVKTEEKTPITPPLAYLDFLRSMTLSSPPLSAKAPLNRTSTHGSTASNSSTSTINSAASEQEKGESVPSTAASEGTDYSCKCDHALKSPKVAPINTAEAGSSGTGLKHPLSAPAIGPTFPSLSIPPSPATRNKGGNVASPKTPWSSRSVRSPFDWEAALKARRHAEGSRPAASSPKISAPRMASTPTAGAPGGGSKREARTSVRHIREVMTRTIKYTPRVGPVPKGKRRKVDHETAIET</sequence>